<evidence type="ECO:0000313" key="2">
    <source>
        <dbReference type="Proteomes" id="UP000712600"/>
    </source>
</evidence>
<protein>
    <submittedName>
        <fullName evidence="1">Uncharacterized protein</fullName>
    </submittedName>
</protein>
<gene>
    <name evidence="1" type="ORF">F2Q69_00041711</name>
</gene>
<accession>A0A8S9NDJ5</accession>
<proteinExistence type="predicted"/>
<evidence type="ECO:0000313" key="1">
    <source>
        <dbReference type="EMBL" id="KAF3502112.1"/>
    </source>
</evidence>
<organism evidence="1 2">
    <name type="scientific">Brassica cretica</name>
    <name type="common">Mustard</name>
    <dbReference type="NCBI Taxonomy" id="69181"/>
    <lineage>
        <taxon>Eukaryota</taxon>
        <taxon>Viridiplantae</taxon>
        <taxon>Streptophyta</taxon>
        <taxon>Embryophyta</taxon>
        <taxon>Tracheophyta</taxon>
        <taxon>Spermatophyta</taxon>
        <taxon>Magnoliopsida</taxon>
        <taxon>eudicotyledons</taxon>
        <taxon>Gunneridae</taxon>
        <taxon>Pentapetalae</taxon>
        <taxon>rosids</taxon>
        <taxon>malvids</taxon>
        <taxon>Brassicales</taxon>
        <taxon>Brassicaceae</taxon>
        <taxon>Brassiceae</taxon>
        <taxon>Brassica</taxon>
    </lineage>
</organism>
<dbReference type="AlphaFoldDB" id="A0A8S9NDJ5"/>
<dbReference type="Proteomes" id="UP000712600">
    <property type="component" value="Unassembled WGS sequence"/>
</dbReference>
<name>A0A8S9NDJ5_BRACR</name>
<dbReference type="EMBL" id="QGKX02001621">
    <property type="protein sequence ID" value="KAF3502112.1"/>
    <property type="molecule type" value="Genomic_DNA"/>
</dbReference>
<comment type="caution">
    <text evidence="1">The sequence shown here is derived from an EMBL/GenBank/DDBJ whole genome shotgun (WGS) entry which is preliminary data.</text>
</comment>
<reference evidence="1" key="1">
    <citation type="submission" date="2019-12" db="EMBL/GenBank/DDBJ databases">
        <title>Genome sequencing and annotation of Brassica cretica.</title>
        <authorList>
            <person name="Studholme D.J."/>
            <person name="Sarris P."/>
        </authorList>
    </citation>
    <scope>NUCLEOTIDE SEQUENCE</scope>
    <source>
        <strain evidence="1">PFS-109/04</strain>
        <tissue evidence="1">Leaf</tissue>
    </source>
</reference>
<sequence length="217" mass="23782">MSSAPVTDGADHRSPPLLSLSSILRFFPCCFLASSSLLCSSSLVYCGIAAGFRRFKSVAWVCARASLECWRGVDSSGRACRSCLASLPLPLWPVLRLFSVLFSPTTAVLSELPFGFSNLRQTSDTRLCLGLLRQIFSPLSLEDLLASIDWSSCSHVLHVSRRKLVVASIASSRFLKRYSFSARQCVGTIVGSINLRLLSLAASRAFLARFFSLEWDS</sequence>